<proteinExistence type="predicted"/>
<name>A0A7K0BY75_9ACTN</name>
<gene>
    <name evidence="1" type="ORF">ACRB68_42160</name>
</gene>
<dbReference type="Proteomes" id="UP000487268">
    <property type="component" value="Unassembled WGS sequence"/>
</dbReference>
<evidence type="ECO:0000313" key="1">
    <source>
        <dbReference type="EMBL" id="MQY06135.1"/>
    </source>
</evidence>
<comment type="caution">
    <text evidence="1">The sequence shown here is derived from an EMBL/GenBank/DDBJ whole genome shotgun (WGS) entry which is preliminary data.</text>
</comment>
<accession>A0A7K0BY75</accession>
<dbReference type="RefSeq" id="WP_153534575.1">
    <property type="nucleotide sequence ID" value="NZ_WEGH01000002.1"/>
</dbReference>
<dbReference type="EMBL" id="WEGH01000002">
    <property type="protein sequence ID" value="MQY06135.1"/>
    <property type="molecule type" value="Genomic_DNA"/>
</dbReference>
<reference evidence="1 2" key="1">
    <citation type="submission" date="2019-10" db="EMBL/GenBank/DDBJ databases">
        <title>Actinomadura rubteroloni sp. nov. and Actinomadura macrotermitis sp. nov., isolated from the gut of fungus growing-termite Macrotermes natalensis.</title>
        <authorList>
            <person name="Benndorf R."/>
            <person name="Martin K."/>
            <person name="Kuefner M."/>
            <person name="De Beer W."/>
            <person name="Kaster A.-K."/>
            <person name="Vollmers J."/>
            <person name="Poulsen M."/>
            <person name="Beemelmanns C."/>
        </authorList>
    </citation>
    <scope>NUCLEOTIDE SEQUENCE [LARGE SCALE GENOMIC DNA]</scope>
    <source>
        <strain evidence="1 2">RB68</strain>
    </source>
</reference>
<evidence type="ECO:0000313" key="2">
    <source>
        <dbReference type="Proteomes" id="UP000487268"/>
    </source>
</evidence>
<dbReference type="OrthoDB" id="4179385at2"/>
<organism evidence="1 2">
    <name type="scientific">Actinomadura macrotermitis</name>
    <dbReference type="NCBI Taxonomy" id="2585200"/>
    <lineage>
        <taxon>Bacteria</taxon>
        <taxon>Bacillati</taxon>
        <taxon>Actinomycetota</taxon>
        <taxon>Actinomycetes</taxon>
        <taxon>Streptosporangiales</taxon>
        <taxon>Thermomonosporaceae</taxon>
        <taxon>Actinomadura</taxon>
    </lineage>
</organism>
<protein>
    <submittedName>
        <fullName evidence="1">Uncharacterized protein</fullName>
    </submittedName>
</protein>
<sequence length="57" mass="5790">MTIHLIDWAAEPGAANPDGSHTATALPDFVVLIAPAGPTGGTRANLMTFDMPEAAEG</sequence>
<keyword evidence="2" id="KW-1185">Reference proteome</keyword>
<dbReference type="AlphaFoldDB" id="A0A7K0BY75"/>